<keyword evidence="4 6" id="KW-0732">Signal</keyword>
<dbReference type="InterPro" id="IPR004911">
    <property type="entry name" value="Interferon-induced_GILT"/>
</dbReference>
<evidence type="ECO:0008006" key="9">
    <source>
        <dbReference type="Google" id="ProtNLM"/>
    </source>
</evidence>
<organism evidence="7 8">
    <name type="scientific">Coptis chinensis</name>
    <dbReference type="NCBI Taxonomy" id="261450"/>
    <lineage>
        <taxon>Eukaryota</taxon>
        <taxon>Viridiplantae</taxon>
        <taxon>Streptophyta</taxon>
        <taxon>Embryophyta</taxon>
        <taxon>Tracheophyta</taxon>
        <taxon>Spermatophyta</taxon>
        <taxon>Magnoliopsida</taxon>
        <taxon>Ranunculales</taxon>
        <taxon>Ranunculaceae</taxon>
        <taxon>Coptidoideae</taxon>
        <taxon>Coptis</taxon>
    </lineage>
</organism>
<dbReference type="PANTHER" id="PTHR13234:SF8">
    <property type="entry name" value="GAMMA-INTERFERON-INDUCIBLE LYSOSOMAL THIOL REDUCTASE"/>
    <property type="match status" value="1"/>
</dbReference>
<keyword evidence="5" id="KW-0325">Glycoprotein</keyword>
<feature type="signal peptide" evidence="6">
    <location>
        <begin position="1"/>
        <end position="26"/>
    </location>
</feature>
<evidence type="ECO:0000256" key="4">
    <source>
        <dbReference type="ARBA" id="ARBA00022729"/>
    </source>
</evidence>
<comment type="caution">
    <text evidence="7">The sequence shown here is derived from an EMBL/GenBank/DDBJ whole genome shotgun (WGS) entry which is preliminary data.</text>
</comment>
<comment type="similarity">
    <text evidence="2">Belongs to the GILT family.</text>
</comment>
<feature type="chain" id="PRO_5032469093" description="Gamma-interferon-inducible lysosomal thiol reductase" evidence="6">
    <location>
        <begin position="27"/>
        <end position="235"/>
    </location>
</feature>
<evidence type="ECO:0000256" key="3">
    <source>
        <dbReference type="ARBA" id="ARBA00022525"/>
    </source>
</evidence>
<dbReference type="GO" id="GO:0005576">
    <property type="term" value="C:extracellular region"/>
    <property type="evidence" value="ECO:0007669"/>
    <property type="project" value="UniProtKB-SubCell"/>
</dbReference>
<keyword evidence="3" id="KW-0964">Secreted</keyword>
<evidence type="ECO:0000256" key="5">
    <source>
        <dbReference type="ARBA" id="ARBA00023180"/>
    </source>
</evidence>
<reference evidence="7 8" key="1">
    <citation type="submission" date="2020-10" db="EMBL/GenBank/DDBJ databases">
        <title>The Coptis chinensis genome and diversification of protoberbering-type alkaloids.</title>
        <authorList>
            <person name="Wang B."/>
            <person name="Shu S."/>
            <person name="Song C."/>
            <person name="Liu Y."/>
        </authorList>
    </citation>
    <scope>NUCLEOTIDE SEQUENCE [LARGE SCALE GENOMIC DNA]</scope>
    <source>
        <strain evidence="7">HL-2020</strain>
        <tissue evidence="7">Leaf</tissue>
    </source>
</reference>
<evidence type="ECO:0000256" key="1">
    <source>
        <dbReference type="ARBA" id="ARBA00004613"/>
    </source>
</evidence>
<gene>
    <name evidence="7" type="ORF">IFM89_018962</name>
</gene>
<comment type="subcellular location">
    <subcellularLocation>
        <location evidence="1">Secreted</location>
    </subcellularLocation>
</comment>
<name>A0A835LYN5_9MAGN</name>
<protein>
    <recommendedName>
        <fullName evidence="9">Gamma-interferon-inducible lysosomal thiol reductase</fullName>
    </recommendedName>
</protein>
<evidence type="ECO:0000256" key="6">
    <source>
        <dbReference type="SAM" id="SignalP"/>
    </source>
</evidence>
<dbReference type="OrthoDB" id="958254at2759"/>
<accession>A0A835LYN5</accession>
<evidence type="ECO:0000256" key="2">
    <source>
        <dbReference type="ARBA" id="ARBA00005679"/>
    </source>
</evidence>
<dbReference type="AlphaFoldDB" id="A0A835LYN5"/>
<keyword evidence="8" id="KW-1185">Reference proteome</keyword>
<evidence type="ECO:0000313" key="7">
    <source>
        <dbReference type="EMBL" id="KAF9609877.1"/>
    </source>
</evidence>
<dbReference type="EMBL" id="JADFTS010000004">
    <property type="protein sequence ID" value="KAF9609877.1"/>
    <property type="molecule type" value="Genomic_DNA"/>
</dbReference>
<dbReference type="PANTHER" id="PTHR13234">
    <property type="entry name" value="GAMMA-INTERFERON INDUCIBLE LYSOSOMAL THIOL REDUCTASE GILT"/>
    <property type="match status" value="1"/>
</dbReference>
<dbReference type="Pfam" id="PF03227">
    <property type="entry name" value="GILT"/>
    <property type="match status" value="1"/>
</dbReference>
<dbReference type="GO" id="GO:0016671">
    <property type="term" value="F:oxidoreductase activity, acting on a sulfur group of donors, disulfide as acceptor"/>
    <property type="evidence" value="ECO:0007669"/>
    <property type="project" value="InterPro"/>
</dbReference>
<proteinExistence type="inferred from homology"/>
<evidence type="ECO:0000313" key="8">
    <source>
        <dbReference type="Proteomes" id="UP000631114"/>
    </source>
</evidence>
<dbReference type="Proteomes" id="UP000631114">
    <property type="component" value="Unassembled WGS sequence"/>
</dbReference>
<sequence length="235" mass="26886">MASCGLLRHAIVMSYLALFILLNVSAAPKKVKVALYYETLCPACSNFMVNNLSEIFRNELINIIDLNLVPYGNAKLHNTTITCQHGPDECFLNTVEACAIHAWPDLNEHYRFIYCIESLVIAEQDYSWDSCFEKTGLPRKPVDDCYYGKTGQQLEVQYAKETDSLKPPHEYVPWVTVNDRPLKENYTDFMSYVCNAYEQIGDHTPRGCRHLPHQVISKAKENEMKLACYAEEKAT</sequence>